<sequence length="55" mass="6582">MKIEKFTTEDGKRIRHVLDPAEIDSLDEISGDEQLTLIWCDVHKKHEWHWLDRPA</sequence>
<dbReference type="Proteomes" id="UP001271249">
    <property type="component" value="Unassembled WGS sequence"/>
</dbReference>
<reference evidence="1 2" key="1">
    <citation type="submission" date="2023-08" db="EMBL/GenBank/DDBJ databases">
        <title>Implementing the SeqCode for naming new Mesorhizobium species isolated from Vachellia karroo root nodules.</title>
        <authorList>
            <person name="Van Lill M."/>
        </authorList>
    </citation>
    <scope>NUCLEOTIDE SEQUENCE [LARGE SCALE GENOMIC DNA]</scope>
    <source>
        <strain evidence="1 2">VK22B</strain>
    </source>
</reference>
<evidence type="ECO:0000313" key="1">
    <source>
        <dbReference type="EMBL" id="MDX8495866.1"/>
    </source>
</evidence>
<name>A0ABU4Z9E3_9HYPH</name>
<proteinExistence type="predicted"/>
<accession>A0ABU4Z9E3</accession>
<keyword evidence="2" id="KW-1185">Reference proteome</keyword>
<evidence type="ECO:0000313" key="2">
    <source>
        <dbReference type="Proteomes" id="UP001271249"/>
    </source>
</evidence>
<protein>
    <submittedName>
        <fullName evidence="1">Uncharacterized protein</fullName>
    </submittedName>
</protein>
<dbReference type="RefSeq" id="WP_320229574.1">
    <property type="nucleotide sequence ID" value="NZ_JAVIJC010000046.1"/>
</dbReference>
<comment type="caution">
    <text evidence="1">The sequence shown here is derived from an EMBL/GenBank/DDBJ whole genome shotgun (WGS) entry which is preliminary data.</text>
</comment>
<dbReference type="EMBL" id="JAVIJC010000046">
    <property type="protein sequence ID" value="MDX8495866.1"/>
    <property type="molecule type" value="Genomic_DNA"/>
</dbReference>
<organism evidence="1 2">
    <name type="scientific">Mesorhizobium captivum</name>
    <dbReference type="NCBI Taxonomy" id="3072319"/>
    <lineage>
        <taxon>Bacteria</taxon>
        <taxon>Pseudomonadati</taxon>
        <taxon>Pseudomonadota</taxon>
        <taxon>Alphaproteobacteria</taxon>
        <taxon>Hyphomicrobiales</taxon>
        <taxon>Phyllobacteriaceae</taxon>
        <taxon>Mesorhizobium</taxon>
    </lineage>
</organism>
<gene>
    <name evidence="1" type="ORF">RFN29_30425</name>
</gene>